<evidence type="ECO:0000256" key="2">
    <source>
        <dbReference type="ARBA" id="ARBA00022723"/>
    </source>
</evidence>
<feature type="compositionally biased region" description="Basic residues" evidence="11">
    <location>
        <begin position="161"/>
        <end position="170"/>
    </location>
</feature>
<gene>
    <name evidence="13" type="ORF">MIND_00129800</name>
</gene>
<reference evidence="13" key="1">
    <citation type="submission" date="2020-05" db="EMBL/GenBank/DDBJ databases">
        <title>Mycena genomes resolve the evolution of fungal bioluminescence.</title>
        <authorList>
            <person name="Tsai I.J."/>
        </authorList>
    </citation>
    <scope>NUCLEOTIDE SEQUENCE</scope>
    <source>
        <strain evidence="13">171206Taipei</strain>
    </source>
</reference>
<sequence length="310" mass="34149">MENRVTHSGSHGRSSYFAEYSGGNPAPPPLFSSPGLDEGASQDMFYLARASSSHSVVDRQLVHPTRAPRIATDQFVPYEQFSQGSSPIRLQRAATFPIGPNDVHLSFIPIVPTARAHDHLESVTSPQPAQENEPAHSLPPPQVRLSPPPASTLLVPGPRAPRVRRPPKTMHRCSVCEKEFPRPSALATHLRSHSHDQPYSCNFPGCTRSFSVLSNARRHEKTHFPRQSSSSAAADSEHPPSPPLPYSVNFDSIQVAPPFTPPPPPPSASGSSHREPDAAPYRVRWLEPNYSSRRSRSRRGSERDDQRSVK</sequence>
<feature type="domain" description="C2H2-type" evidence="12">
    <location>
        <begin position="199"/>
        <end position="228"/>
    </location>
</feature>
<comment type="subcellular location">
    <subcellularLocation>
        <location evidence="1">Nucleus</location>
    </subcellularLocation>
</comment>
<dbReference type="RefSeq" id="XP_037226140.1">
    <property type="nucleotide sequence ID" value="XM_037358230.1"/>
</dbReference>
<dbReference type="InterPro" id="IPR036236">
    <property type="entry name" value="Znf_C2H2_sf"/>
</dbReference>
<dbReference type="GO" id="GO:0000978">
    <property type="term" value="F:RNA polymerase II cis-regulatory region sequence-specific DNA binding"/>
    <property type="evidence" value="ECO:0007669"/>
    <property type="project" value="TreeGrafter"/>
</dbReference>
<feature type="region of interest" description="Disordered" evidence="11">
    <location>
        <begin position="1"/>
        <end position="35"/>
    </location>
</feature>
<evidence type="ECO:0000256" key="11">
    <source>
        <dbReference type="SAM" id="MobiDB-lite"/>
    </source>
</evidence>
<dbReference type="GO" id="GO:0008270">
    <property type="term" value="F:zinc ion binding"/>
    <property type="evidence" value="ECO:0007669"/>
    <property type="project" value="UniProtKB-KW"/>
</dbReference>
<dbReference type="InterPro" id="IPR013087">
    <property type="entry name" value="Znf_C2H2_type"/>
</dbReference>
<evidence type="ECO:0000256" key="3">
    <source>
        <dbReference type="ARBA" id="ARBA00022737"/>
    </source>
</evidence>
<dbReference type="PANTHER" id="PTHR23233">
    <property type="entry name" value="SAL-LIKE PROTEIN"/>
    <property type="match status" value="1"/>
</dbReference>
<evidence type="ECO:0000256" key="7">
    <source>
        <dbReference type="ARBA" id="ARBA00023163"/>
    </source>
</evidence>
<keyword evidence="2" id="KW-0479">Metal-binding</keyword>
<dbReference type="PROSITE" id="PS00028">
    <property type="entry name" value="ZINC_FINGER_C2H2_1"/>
    <property type="match status" value="2"/>
</dbReference>
<dbReference type="Pfam" id="PF00096">
    <property type="entry name" value="zf-C2H2"/>
    <property type="match status" value="2"/>
</dbReference>
<evidence type="ECO:0000256" key="10">
    <source>
        <dbReference type="PROSITE-ProRule" id="PRU00042"/>
    </source>
</evidence>
<feature type="compositionally biased region" description="Polar residues" evidence="11">
    <location>
        <begin position="1"/>
        <end position="13"/>
    </location>
</feature>
<dbReference type="Proteomes" id="UP000636479">
    <property type="component" value="Unassembled WGS sequence"/>
</dbReference>
<protein>
    <recommendedName>
        <fullName evidence="12">C2H2-type domain-containing protein</fullName>
    </recommendedName>
</protein>
<evidence type="ECO:0000313" key="13">
    <source>
        <dbReference type="EMBL" id="KAF7316117.1"/>
    </source>
</evidence>
<dbReference type="InterPro" id="IPR051565">
    <property type="entry name" value="Sal_C2H2-zinc-finger"/>
</dbReference>
<feature type="domain" description="C2H2-type" evidence="12">
    <location>
        <begin position="171"/>
        <end position="198"/>
    </location>
</feature>
<feature type="compositionally biased region" description="Pro residues" evidence="11">
    <location>
        <begin position="258"/>
        <end position="267"/>
    </location>
</feature>
<evidence type="ECO:0000256" key="8">
    <source>
        <dbReference type="ARBA" id="ARBA00023242"/>
    </source>
</evidence>
<keyword evidence="14" id="KW-1185">Reference proteome</keyword>
<evidence type="ECO:0000256" key="4">
    <source>
        <dbReference type="ARBA" id="ARBA00022771"/>
    </source>
</evidence>
<dbReference type="GeneID" id="59340746"/>
<evidence type="ECO:0000256" key="5">
    <source>
        <dbReference type="ARBA" id="ARBA00022833"/>
    </source>
</evidence>
<keyword evidence="7" id="KW-0804">Transcription</keyword>
<comment type="caution">
    <text evidence="13">The sequence shown here is derived from an EMBL/GenBank/DDBJ whole genome shotgun (WGS) entry which is preliminary data.</text>
</comment>
<dbReference type="GO" id="GO:0005634">
    <property type="term" value="C:nucleus"/>
    <property type="evidence" value="ECO:0007669"/>
    <property type="project" value="UniProtKB-SubCell"/>
</dbReference>
<dbReference type="SMART" id="SM00355">
    <property type="entry name" value="ZnF_C2H2"/>
    <property type="match status" value="2"/>
</dbReference>
<dbReference type="PROSITE" id="PS50157">
    <property type="entry name" value="ZINC_FINGER_C2H2_2"/>
    <property type="match status" value="2"/>
</dbReference>
<keyword evidence="3" id="KW-0677">Repeat</keyword>
<evidence type="ECO:0000256" key="6">
    <source>
        <dbReference type="ARBA" id="ARBA00023015"/>
    </source>
</evidence>
<dbReference type="GO" id="GO:0000981">
    <property type="term" value="F:DNA-binding transcription factor activity, RNA polymerase II-specific"/>
    <property type="evidence" value="ECO:0007669"/>
    <property type="project" value="TreeGrafter"/>
</dbReference>
<proteinExistence type="inferred from homology"/>
<dbReference type="SUPFAM" id="SSF57667">
    <property type="entry name" value="beta-beta-alpha zinc fingers"/>
    <property type="match status" value="1"/>
</dbReference>
<evidence type="ECO:0000313" key="14">
    <source>
        <dbReference type="Proteomes" id="UP000636479"/>
    </source>
</evidence>
<evidence type="ECO:0000256" key="9">
    <source>
        <dbReference type="ARBA" id="ARBA00038474"/>
    </source>
</evidence>
<feature type="region of interest" description="Disordered" evidence="11">
    <location>
        <begin position="217"/>
        <end position="310"/>
    </location>
</feature>
<keyword evidence="5" id="KW-0862">Zinc</keyword>
<name>A0A8H6TG42_9AGAR</name>
<dbReference type="OrthoDB" id="6077919at2759"/>
<feature type="compositionally biased region" description="Pro residues" evidence="11">
    <location>
        <begin position="137"/>
        <end position="150"/>
    </location>
</feature>
<feature type="compositionally biased region" description="Basic and acidic residues" evidence="11">
    <location>
        <begin position="299"/>
        <end position="310"/>
    </location>
</feature>
<keyword evidence="6" id="KW-0805">Transcription regulation</keyword>
<dbReference type="PANTHER" id="PTHR23233:SF84">
    <property type="entry name" value="FI23031P1"/>
    <property type="match status" value="1"/>
</dbReference>
<dbReference type="AlphaFoldDB" id="A0A8H6TG42"/>
<evidence type="ECO:0000256" key="1">
    <source>
        <dbReference type="ARBA" id="ARBA00004123"/>
    </source>
</evidence>
<evidence type="ECO:0000259" key="12">
    <source>
        <dbReference type="PROSITE" id="PS50157"/>
    </source>
</evidence>
<feature type="region of interest" description="Disordered" evidence="11">
    <location>
        <begin position="118"/>
        <end position="170"/>
    </location>
</feature>
<organism evidence="13 14">
    <name type="scientific">Mycena indigotica</name>
    <dbReference type="NCBI Taxonomy" id="2126181"/>
    <lineage>
        <taxon>Eukaryota</taxon>
        <taxon>Fungi</taxon>
        <taxon>Dikarya</taxon>
        <taxon>Basidiomycota</taxon>
        <taxon>Agaricomycotina</taxon>
        <taxon>Agaricomycetes</taxon>
        <taxon>Agaricomycetidae</taxon>
        <taxon>Agaricales</taxon>
        <taxon>Marasmiineae</taxon>
        <taxon>Mycenaceae</taxon>
        <taxon>Mycena</taxon>
    </lineage>
</organism>
<keyword evidence="4 10" id="KW-0863">Zinc-finger</keyword>
<keyword evidence="8" id="KW-0539">Nucleus</keyword>
<dbReference type="EMBL" id="JACAZF010000001">
    <property type="protein sequence ID" value="KAF7316117.1"/>
    <property type="molecule type" value="Genomic_DNA"/>
</dbReference>
<dbReference type="Gene3D" id="3.30.160.60">
    <property type="entry name" value="Classic Zinc Finger"/>
    <property type="match status" value="2"/>
</dbReference>
<comment type="similarity">
    <text evidence="9">Belongs to the sal C2H2-type zinc-finger protein family.</text>
</comment>
<accession>A0A8H6TG42</accession>